<evidence type="ECO:0000313" key="2">
    <source>
        <dbReference type="Proteomes" id="UP001202328"/>
    </source>
</evidence>
<accession>A0AAD4S9R6</accession>
<dbReference type="AlphaFoldDB" id="A0AAD4S9R6"/>
<reference evidence="1" key="1">
    <citation type="submission" date="2022-04" db="EMBL/GenBank/DDBJ databases">
        <title>A functionally conserved STORR gene fusion in Papaver species that diverged 16.8 million years ago.</title>
        <authorList>
            <person name="Catania T."/>
        </authorList>
    </citation>
    <scope>NUCLEOTIDE SEQUENCE</scope>
    <source>
        <strain evidence="1">S-188037</strain>
    </source>
</reference>
<gene>
    <name evidence="1" type="ORF">MKW98_011576</name>
</gene>
<protein>
    <submittedName>
        <fullName evidence="1">Uncharacterized protein</fullName>
    </submittedName>
</protein>
<comment type="caution">
    <text evidence="1">The sequence shown here is derived from an EMBL/GenBank/DDBJ whole genome shotgun (WGS) entry which is preliminary data.</text>
</comment>
<keyword evidence="2" id="KW-1185">Reference proteome</keyword>
<name>A0AAD4S9R6_9MAGN</name>
<sequence>MFNLWGSKLRYRKNTGRLELLPRKQPLQTFITRIHPPTVASAVQFHLPLTTATFIHHQHSTCLQATASAASYVLRCHHSTVTSHRSNISSCEFLRSADSALTTGASCDD</sequence>
<evidence type="ECO:0000313" key="1">
    <source>
        <dbReference type="EMBL" id="KAI3871521.1"/>
    </source>
</evidence>
<organism evidence="1 2">
    <name type="scientific">Papaver atlanticum</name>
    <dbReference type="NCBI Taxonomy" id="357466"/>
    <lineage>
        <taxon>Eukaryota</taxon>
        <taxon>Viridiplantae</taxon>
        <taxon>Streptophyta</taxon>
        <taxon>Embryophyta</taxon>
        <taxon>Tracheophyta</taxon>
        <taxon>Spermatophyta</taxon>
        <taxon>Magnoliopsida</taxon>
        <taxon>Ranunculales</taxon>
        <taxon>Papaveraceae</taxon>
        <taxon>Papaveroideae</taxon>
        <taxon>Papaver</taxon>
    </lineage>
</organism>
<dbReference type="EMBL" id="JAJJMB010013055">
    <property type="protein sequence ID" value="KAI3871521.1"/>
    <property type="molecule type" value="Genomic_DNA"/>
</dbReference>
<dbReference type="Proteomes" id="UP001202328">
    <property type="component" value="Unassembled WGS sequence"/>
</dbReference>
<proteinExistence type="predicted"/>